<dbReference type="GO" id="GO:0007015">
    <property type="term" value="P:actin filament organization"/>
    <property type="evidence" value="ECO:0007669"/>
    <property type="project" value="InterPro"/>
</dbReference>
<sequence>MDSLQNAHFFPLSSQGNIYTLTSLRLANGTNRLLVASLRREVICFEYQENTAGMLVPTAKEISFTYLPSGAEIISMAAFNKSETNNDFVIGITIIKNSNDLHALETYLNIYSGWEPSLEFNMESISQNCVNNIELKFIPYHLTYTFLISWEVTQINKEVLFLLSGSDHKIHIYQENKTNHVYKEIDHNDIFPEFFSPPSVVIWMDVYYYNDYEERITAFGCECGYVRLCRINVKSKEIMFNFSTRFDNTISSVRIYPNKYDVKCPDFIKEKYRNEIITRRNPILNLIVTNTILPAVFFADILHYGLKKYGTLPRYELTSVLASAEIADIDFDGCDEILIGNSNQEIIAYKLDSSNGCWCISALKRFPTPVLDLKYVDITGDGVKELVVLTMKGVHILQHDPRFIQEILEEKLKVLAIPNIDVLSIKE</sequence>
<evidence type="ECO:0000313" key="2">
    <source>
        <dbReference type="Proteomes" id="UP000801492"/>
    </source>
</evidence>
<dbReference type="GO" id="GO:0015629">
    <property type="term" value="C:actin cytoskeleton"/>
    <property type="evidence" value="ECO:0007669"/>
    <property type="project" value="InterPro"/>
</dbReference>
<dbReference type="InterPro" id="IPR029982">
    <property type="entry name" value="Kptn"/>
</dbReference>
<organism evidence="1 2">
    <name type="scientific">Ignelater luminosus</name>
    <name type="common">Cucubano</name>
    <name type="synonym">Pyrophorus luminosus</name>
    <dbReference type="NCBI Taxonomy" id="2038154"/>
    <lineage>
        <taxon>Eukaryota</taxon>
        <taxon>Metazoa</taxon>
        <taxon>Ecdysozoa</taxon>
        <taxon>Arthropoda</taxon>
        <taxon>Hexapoda</taxon>
        <taxon>Insecta</taxon>
        <taxon>Pterygota</taxon>
        <taxon>Neoptera</taxon>
        <taxon>Endopterygota</taxon>
        <taxon>Coleoptera</taxon>
        <taxon>Polyphaga</taxon>
        <taxon>Elateriformia</taxon>
        <taxon>Elateroidea</taxon>
        <taxon>Elateridae</taxon>
        <taxon>Agrypninae</taxon>
        <taxon>Pyrophorini</taxon>
        <taxon>Ignelater</taxon>
    </lineage>
</organism>
<reference evidence="1" key="1">
    <citation type="submission" date="2019-08" db="EMBL/GenBank/DDBJ databases">
        <title>The genome of the North American firefly Photinus pyralis.</title>
        <authorList>
            <consortium name="Photinus pyralis genome working group"/>
            <person name="Fallon T.R."/>
            <person name="Sander Lower S.E."/>
            <person name="Weng J.-K."/>
        </authorList>
    </citation>
    <scope>NUCLEOTIDE SEQUENCE</scope>
    <source>
        <strain evidence="1">TRF0915ILg1</strain>
        <tissue evidence="1">Whole body</tissue>
    </source>
</reference>
<dbReference type="SUPFAM" id="SSF69318">
    <property type="entry name" value="Integrin alpha N-terminal domain"/>
    <property type="match status" value="1"/>
</dbReference>
<protein>
    <recommendedName>
        <fullName evidence="3">KICSTOR complex protein kaptin-like</fullName>
    </recommendedName>
</protein>
<dbReference type="Proteomes" id="UP000801492">
    <property type="component" value="Unassembled WGS sequence"/>
</dbReference>
<dbReference type="PANTHER" id="PTHR15435">
    <property type="entry name" value="KICSTOR COMPLEX PROTEIN KAPTIN"/>
    <property type="match status" value="1"/>
</dbReference>
<comment type="caution">
    <text evidence="1">The sequence shown here is derived from an EMBL/GenBank/DDBJ whole genome shotgun (WGS) entry which is preliminary data.</text>
</comment>
<accession>A0A8K0GME7</accession>
<keyword evidence="2" id="KW-1185">Reference proteome</keyword>
<dbReference type="SUPFAM" id="SSF50978">
    <property type="entry name" value="WD40 repeat-like"/>
    <property type="match status" value="1"/>
</dbReference>
<dbReference type="EMBL" id="VTPC01000518">
    <property type="protein sequence ID" value="KAF2905504.1"/>
    <property type="molecule type" value="Genomic_DNA"/>
</dbReference>
<dbReference type="GO" id="GO:0051015">
    <property type="term" value="F:actin filament binding"/>
    <property type="evidence" value="ECO:0007669"/>
    <property type="project" value="TreeGrafter"/>
</dbReference>
<dbReference type="InterPro" id="IPR036322">
    <property type="entry name" value="WD40_repeat_dom_sf"/>
</dbReference>
<dbReference type="GO" id="GO:0034198">
    <property type="term" value="P:cellular response to amino acid starvation"/>
    <property type="evidence" value="ECO:0007669"/>
    <property type="project" value="TreeGrafter"/>
</dbReference>
<dbReference type="InterPro" id="IPR028994">
    <property type="entry name" value="Integrin_alpha_N"/>
</dbReference>
<dbReference type="OrthoDB" id="10267127at2759"/>
<dbReference type="GO" id="GO:0030027">
    <property type="term" value="C:lamellipodium"/>
    <property type="evidence" value="ECO:0007669"/>
    <property type="project" value="TreeGrafter"/>
</dbReference>
<dbReference type="PANTHER" id="PTHR15435:SF2">
    <property type="entry name" value="KICSTOR COMPLEX PROTEIN KAPTIN"/>
    <property type="match status" value="1"/>
</dbReference>
<evidence type="ECO:0008006" key="3">
    <source>
        <dbReference type="Google" id="ProtNLM"/>
    </source>
</evidence>
<name>A0A8K0GME7_IGNLU</name>
<evidence type="ECO:0000313" key="1">
    <source>
        <dbReference type="EMBL" id="KAF2905504.1"/>
    </source>
</evidence>
<proteinExistence type="predicted"/>
<dbReference type="AlphaFoldDB" id="A0A8K0GME7"/>
<dbReference type="GO" id="GO:1904262">
    <property type="term" value="P:negative regulation of TORC1 signaling"/>
    <property type="evidence" value="ECO:0007669"/>
    <property type="project" value="TreeGrafter"/>
</dbReference>
<gene>
    <name evidence="1" type="ORF">ILUMI_00670</name>
</gene>